<dbReference type="Pfam" id="PF00026">
    <property type="entry name" value="Asp"/>
    <property type="match status" value="1"/>
</dbReference>
<proteinExistence type="inferred from homology"/>
<dbReference type="PANTHER" id="PTHR47966">
    <property type="entry name" value="BETA-SITE APP-CLEAVING ENZYME, ISOFORM A-RELATED"/>
    <property type="match status" value="1"/>
</dbReference>
<feature type="signal peptide" evidence="7">
    <location>
        <begin position="1"/>
        <end position="19"/>
    </location>
</feature>
<dbReference type="GO" id="GO:0006508">
    <property type="term" value="P:proteolysis"/>
    <property type="evidence" value="ECO:0007669"/>
    <property type="project" value="UniProtKB-KW"/>
</dbReference>
<dbReference type="PROSITE" id="PS51767">
    <property type="entry name" value="PEPTIDASE_A1"/>
    <property type="match status" value="1"/>
</dbReference>
<organism evidence="9">
    <name type="scientific">Alexandrium catenella</name>
    <name type="common">Red tide dinoflagellate</name>
    <name type="synonym">Gonyaulax catenella</name>
    <dbReference type="NCBI Taxonomy" id="2925"/>
    <lineage>
        <taxon>Eukaryota</taxon>
        <taxon>Sar</taxon>
        <taxon>Alveolata</taxon>
        <taxon>Dinophyceae</taxon>
        <taxon>Gonyaulacales</taxon>
        <taxon>Pyrocystaceae</taxon>
        <taxon>Alexandrium</taxon>
    </lineage>
</organism>
<dbReference type="InterPro" id="IPR034164">
    <property type="entry name" value="Pepsin-like_dom"/>
</dbReference>
<comment type="similarity">
    <text evidence="1">Belongs to the peptidase A1 family.</text>
</comment>
<evidence type="ECO:0000256" key="3">
    <source>
        <dbReference type="ARBA" id="ARBA00022750"/>
    </source>
</evidence>
<dbReference type="SUPFAM" id="SSF50630">
    <property type="entry name" value="Acid proteases"/>
    <property type="match status" value="1"/>
</dbReference>
<dbReference type="GO" id="GO:0004190">
    <property type="term" value="F:aspartic-type endopeptidase activity"/>
    <property type="evidence" value="ECO:0007669"/>
    <property type="project" value="UniProtKB-KW"/>
</dbReference>
<evidence type="ECO:0000256" key="1">
    <source>
        <dbReference type="ARBA" id="ARBA00007447"/>
    </source>
</evidence>
<evidence type="ECO:0000313" key="9">
    <source>
        <dbReference type="EMBL" id="CAD9190057.1"/>
    </source>
</evidence>
<dbReference type="InterPro" id="IPR021109">
    <property type="entry name" value="Peptidase_aspartic_dom_sf"/>
</dbReference>
<name>A0A7S1SBJ0_ALECA</name>
<dbReference type="EMBL" id="HBGE01112101">
    <property type="protein sequence ID" value="CAD9190057.1"/>
    <property type="molecule type" value="Transcribed_RNA"/>
</dbReference>
<keyword evidence="2" id="KW-0645">Protease</keyword>
<gene>
    <name evidence="9" type="ORF">ACAT0790_LOCUS66831</name>
</gene>
<evidence type="ECO:0000256" key="4">
    <source>
        <dbReference type="ARBA" id="ARBA00022801"/>
    </source>
</evidence>
<evidence type="ECO:0000256" key="2">
    <source>
        <dbReference type="ARBA" id="ARBA00022670"/>
    </source>
</evidence>
<dbReference type="PRINTS" id="PR00792">
    <property type="entry name" value="PEPSIN"/>
</dbReference>
<feature type="domain" description="Peptidase A1" evidence="8">
    <location>
        <begin position="74"/>
        <end position="437"/>
    </location>
</feature>
<dbReference type="InterPro" id="IPR033121">
    <property type="entry name" value="PEPTIDASE_A1"/>
</dbReference>
<protein>
    <recommendedName>
        <fullName evidence="8">Peptidase A1 domain-containing protein</fullName>
    </recommendedName>
</protein>
<keyword evidence="3" id="KW-0064">Aspartyl protease</keyword>
<dbReference type="CDD" id="cd05471">
    <property type="entry name" value="pepsin_like"/>
    <property type="match status" value="1"/>
</dbReference>
<dbReference type="PANTHER" id="PTHR47966:SF51">
    <property type="entry name" value="BETA-SITE APP-CLEAVING ENZYME, ISOFORM A-RELATED"/>
    <property type="match status" value="1"/>
</dbReference>
<dbReference type="InterPro" id="IPR001461">
    <property type="entry name" value="Aspartic_peptidase_A1"/>
</dbReference>
<keyword evidence="6" id="KW-1015">Disulfide bond</keyword>
<feature type="chain" id="PRO_5031259674" description="Peptidase A1 domain-containing protein" evidence="7">
    <location>
        <begin position="20"/>
        <end position="489"/>
    </location>
</feature>
<evidence type="ECO:0000259" key="8">
    <source>
        <dbReference type="PROSITE" id="PS51767"/>
    </source>
</evidence>
<dbReference type="AlphaFoldDB" id="A0A7S1SBJ0"/>
<evidence type="ECO:0000256" key="7">
    <source>
        <dbReference type="SAM" id="SignalP"/>
    </source>
</evidence>
<sequence length="489" mass="52794">MTTPVAAALLFLLPALSRGIFQPNPALDVAPPAPEPEPVRVKPSNSSWPRLIPLTRESVPVRRNGETVSYKTSYSGVISIGRPAQEFRVVFDTGSGHVVVPSASCTNETCLMHRQYNIANSKTALAINVDGQPVPPDELCDQVTIGYGTGKVMGEFVREQVCLGESEDTCVEVSVVMAVEMTNQPFRSFDFDGVFGLALDNLAVSPEFSFFNRLTASDPAAALQFGVFLVDGEGSEESEIALGGYNQRRLISGLKWTPVTKKELGYWQVEIKEIRVGNVTLDYCGDGSCRAVVDTGTSHLGIPGAYVGNFMNLLSTDGHAGENCRDEPGPDVELVLDGVTLTLSPENYRRPLSIPAGVNLGSLRGVSLNGNTDPAPPKAASTAVQASGSGATRTCAPRLMPVNLPAPLGPNLFILGEPVLHRYYTVYDWRERRIGFGLANTEQNKRALQKRGEEPIDGEMYSFLQVTLQVTVRKAVRRPAAATTLKLLQ</sequence>
<feature type="disulfide bond" evidence="6">
    <location>
        <begin position="105"/>
        <end position="110"/>
    </location>
</feature>
<reference evidence="9" key="1">
    <citation type="submission" date="2021-01" db="EMBL/GenBank/DDBJ databases">
        <authorList>
            <person name="Corre E."/>
            <person name="Pelletier E."/>
            <person name="Niang G."/>
            <person name="Scheremetjew M."/>
            <person name="Finn R."/>
            <person name="Kale V."/>
            <person name="Holt S."/>
            <person name="Cochrane G."/>
            <person name="Meng A."/>
            <person name="Brown T."/>
            <person name="Cohen L."/>
        </authorList>
    </citation>
    <scope>NUCLEOTIDE SEQUENCE</scope>
    <source>
        <strain evidence="9">OF101</strain>
    </source>
</reference>
<feature type="active site" evidence="5">
    <location>
        <position position="294"/>
    </location>
</feature>
<dbReference type="Gene3D" id="2.40.70.10">
    <property type="entry name" value="Acid Proteases"/>
    <property type="match status" value="2"/>
</dbReference>
<feature type="active site" evidence="5">
    <location>
        <position position="92"/>
    </location>
</feature>
<keyword evidence="4" id="KW-0378">Hydrolase</keyword>
<keyword evidence="7" id="KW-0732">Signal</keyword>
<evidence type="ECO:0000256" key="6">
    <source>
        <dbReference type="PIRSR" id="PIRSR601461-2"/>
    </source>
</evidence>
<evidence type="ECO:0000256" key="5">
    <source>
        <dbReference type="PIRSR" id="PIRSR601461-1"/>
    </source>
</evidence>
<accession>A0A7S1SBJ0</accession>